<comment type="catalytic activity">
    <reaction evidence="1">
        <text>Thiol-dependent hydrolysis of ester, thioester, amide, peptide and isopeptide bonds formed by the C-terminal Gly of ubiquitin (a 76-residue protein attached to proteins as an intracellular targeting signal).</text>
        <dbReference type="EC" id="3.4.19.12"/>
    </reaction>
</comment>
<dbReference type="InterPro" id="IPR050164">
    <property type="entry name" value="Peptidase_C19"/>
</dbReference>
<evidence type="ECO:0000256" key="3">
    <source>
        <dbReference type="ARBA" id="ARBA00012759"/>
    </source>
</evidence>
<proteinExistence type="inferred from homology"/>
<sequence>MSHRVNIRTVTGNKHSPLLPSKFQRVQNRAAAIWDAWNEDGHGLALELVAHLHRISAEQIYYDIYGNPSDVDKRFGIEDSTKFERTLHVCLQEIEEGIDSSLVAVANHVPFYLIHQLQDPRDIKTLANDFLRKMNNKLREVQQEHRQQLFESIDRMVRSSTYMTNICPSTDTIHSYKIESQNVIPAQTESTFGNAQSHQQNIHSESLTISTNDKQTVNKHSMRPYHRTSISSFSDLMNWTYLNQHGIGLENCGRKKTEQNICYLNAIIQCLANTAPFAQWLLCDANDDQCQLKIDHRFCSVCELQFIFTAIHMYTNRNDHCDLFSTLSQATAEPLARRIHEISSVFVIGRQEDPSELFHHLLAHMTECLSPIHSNPNINYLSTVIQDLFGVQLRSLVVCSRCRNVTSTECWDSMWSISINSQGTLCQFLTDFCKPELLCGKNAYQCLQCNQLVPATKSYHLIKALPIITIHLKRFVYDRRTNTTSKIKTFISYPALLDLTPYFDKKNHDSNTVNSQNTSSIYELYAVIVHLGEETTSGHIYAYIRSPDALWYKANDKTITPVDINQALTNKDAYMLFYSKVTEDKLVFNEIILNSNITSLSKKDSPFSTLSSLQTHENKETTNHQDLVSL</sequence>
<dbReference type="GO" id="GO:0006508">
    <property type="term" value="P:proteolysis"/>
    <property type="evidence" value="ECO:0007669"/>
    <property type="project" value="UniProtKB-KW"/>
</dbReference>
<dbReference type="Pfam" id="PF00443">
    <property type="entry name" value="UCH"/>
    <property type="match status" value="1"/>
</dbReference>
<dbReference type="GO" id="GO:0005634">
    <property type="term" value="C:nucleus"/>
    <property type="evidence" value="ECO:0007669"/>
    <property type="project" value="TreeGrafter"/>
</dbReference>
<evidence type="ECO:0000256" key="13">
    <source>
        <dbReference type="SAM" id="MobiDB-lite"/>
    </source>
</evidence>
<dbReference type="OrthoDB" id="420187at2759"/>
<comment type="caution">
    <text evidence="15">The sequence shown here is derived from an EMBL/GenBank/DDBJ whole genome shotgun (WGS) entry which is preliminary data.</text>
</comment>
<evidence type="ECO:0000256" key="10">
    <source>
        <dbReference type="ARBA" id="ARBA00042154"/>
    </source>
</evidence>
<keyword evidence="5" id="KW-0833">Ubl conjugation pathway</keyword>
<dbReference type="Gene3D" id="3.90.70.10">
    <property type="entry name" value="Cysteine proteinases"/>
    <property type="match status" value="1"/>
</dbReference>
<keyword evidence="7" id="KW-0788">Thiol protease</keyword>
<gene>
    <name evidence="16" type="ORF">OTI717_LOCUS26086</name>
    <name evidence="15" type="ORF">RFH988_LOCUS20309</name>
</gene>
<dbReference type="PANTHER" id="PTHR24006:SF758">
    <property type="entry name" value="UBIQUITIN CARBOXYL-TERMINAL HYDROLASE 36"/>
    <property type="match status" value="1"/>
</dbReference>
<dbReference type="AlphaFoldDB" id="A0A814QJA1"/>
<dbReference type="GO" id="GO:0016579">
    <property type="term" value="P:protein deubiquitination"/>
    <property type="evidence" value="ECO:0007669"/>
    <property type="project" value="InterPro"/>
</dbReference>
<evidence type="ECO:0000313" key="15">
    <source>
        <dbReference type="EMBL" id="CAF1120210.1"/>
    </source>
</evidence>
<dbReference type="Proteomes" id="UP000663882">
    <property type="component" value="Unassembled WGS sequence"/>
</dbReference>
<evidence type="ECO:0000256" key="1">
    <source>
        <dbReference type="ARBA" id="ARBA00000707"/>
    </source>
</evidence>
<keyword evidence="6" id="KW-0378">Hydrolase</keyword>
<evidence type="ECO:0000256" key="4">
    <source>
        <dbReference type="ARBA" id="ARBA00022670"/>
    </source>
</evidence>
<evidence type="ECO:0000256" key="5">
    <source>
        <dbReference type="ARBA" id="ARBA00022786"/>
    </source>
</evidence>
<accession>A0A814QJA1</accession>
<protein>
    <recommendedName>
        <fullName evidence="8">Ubiquitin carboxyl-terminal hydrolase 36</fullName>
        <ecNumber evidence="3">3.4.19.12</ecNumber>
    </recommendedName>
    <alternativeName>
        <fullName evidence="11">Deubiquitinating enzyme 36</fullName>
    </alternativeName>
    <alternativeName>
        <fullName evidence="10">Protein scrawny</fullName>
    </alternativeName>
    <alternativeName>
        <fullName evidence="9">Ubiquitin thioesterase 36</fullName>
    </alternativeName>
    <alternativeName>
        <fullName evidence="12">Ubiquitin-specific-processing protease 36</fullName>
    </alternativeName>
</protein>
<dbReference type="SUPFAM" id="SSF54001">
    <property type="entry name" value="Cysteine proteinases"/>
    <property type="match status" value="1"/>
</dbReference>
<name>A0A814QJA1_9BILA</name>
<dbReference type="EC" id="3.4.19.12" evidence="3"/>
<organism evidence="15 17">
    <name type="scientific">Rotaria sordida</name>
    <dbReference type="NCBI Taxonomy" id="392033"/>
    <lineage>
        <taxon>Eukaryota</taxon>
        <taxon>Metazoa</taxon>
        <taxon>Spiralia</taxon>
        <taxon>Gnathifera</taxon>
        <taxon>Rotifera</taxon>
        <taxon>Eurotatoria</taxon>
        <taxon>Bdelloidea</taxon>
        <taxon>Philodinida</taxon>
        <taxon>Philodinidae</taxon>
        <taxon>Rotaria</taxon>
    </lineage>
</organism>
<dbReference type="PANTHER" id="PTHR24006">
    <property type="entry name" value="UBIQUITIN CARBOXYL-TERMINAL HYDROLASE"/>
    <property type="match status" value="1"/>
</dbReference>
<evidence type="ECO:0000256" key="7">
    <source>
        <dbReference type="ARBA" id="ARBA00022807"/>
    </source>
</evidence>
<evidence type="ECO:0000256" key="12">
    <source>
        <dbReference type="ARBA" id="ARBA00043009"/>
    </source>
</evidence>
<dbReference type="InterPro" id="IPR038765">
    <property type="entry name" value="Papain-like_cys_pep_sf"/>
</dbReference>
<evidence type="ECO:0000256" key="11">
    <source>
        <dbReference type="ARBA" id="ARBA00042420"/>
    </source>
</evidence>
<evidence type="ECO:0000313" key="16">
    <source>
        <dbReference type="EMBL" id="CAF3945254.1"/>
    </source>
</evidence>
<dbReference type="GO" id="GO:0004843">
    <property type="term" value="F:cysteine-type deubiquitinase activity"/>
    <property type="evidence" value="ECO:0007669"/>
    <property type="project" value="UniProtKB-EC"/>
</dbReference>
<evidence type="ECO:0000256" key="8">
    <source>
        <dbReference type="ARBA" id="ARBA00039432"/>
    </source>
</evidence>
<dbReference type="InterPro" id="IPR001394">
    <property type="entry name" value="Peptidase_C19_UCH"/>
</dbReference>
<feature type="domain" description="USP" evidence="14">
    <location>
        <begin position="252"/>
        <end position="581"/>
    </location>
</feature>
<feature type="region of interest" description="Disordered" evidence="13">
    <location>
        <begin position="611"/>
        <end position="630"/>
    </location>
</feature>
<dbReference type="EMBL" id="CAJOAX010005365">
    <property type="protein sequence ID" value="CAF3945254.1"/>
    <property type="molecule type" value="Genomic_DNA"/>
</dbReference>
<dbReference type="GO" id="GO:0005829">
    <property type="term" value="C:cytosol"/>
    <property type="evidence" value="ECO:0007669"/>
    <property type="project" value="TreeGrafter"/>
</dbReference>
<evidence type="ECO:0000256" key="9">
    <source>
        <dbReference type="ARBA" id="ARBA00041300"/>
    </source>
</evidence>
<dbReference type="PROSITE" id="PS50235">
    <property type="entry name" value="USP_3"/>
    <property type="match status" value="1"/>
</dbReference>
<evidence type="ECO:0000313" key="17">
    <source>
        <dbReference type="Proteomes" id="UP000663882"/>
    </source>
</evidence>
<evidence type="ECO:0000256" key="2">
    <source>
        <dbReference type="ARBA" id="ARBA00009085"/>
    </source>
</evidence>
<reference evidence="15" key="1">
    <citation type="submission" date="2021-02" db="EMBL/GenBank/DDBJ databases">
        <authorList>
            <person name="Nowell W R."/>
        </authorList>
    </citation>
    <scope>NUCLEOTIDE SEQUENCE</scope>
</reference>
<keyword evidence="4" id="KW-0645">Protease</keyword>
<comment type="similarity">
    <text evidence="2">Belongs to the peptidase C19 family.</text>
</comment>
<evidence type="ECO:0000256" key="6">
    <source>
        <dbReference type="ARBA" id="ARBA00022801"/>
    </source>
</evidence>
<dbReference type="InterPro" id="IPR028889">
    <property type="entry name" value="USP"/>
</dbReference>
<evidence type="ECO:0000259" key="14">
    <source>
        <dbReference type="PROSITE" id="PS50235"/>
    </source>
</evidence>
<dbReference type="Proteomes" id="UP000663823">
    <property type="component" value="Unassembled WGS sequence"/>
</dbReference>
<dbReference type="EMBL" id="CAJNOO010001238">
    <property type="protein sequence ID" value="CAF1120210.1"/>
    <property type="molecule type" value="Genomic_DNA"/>
</dbReference>